<dbReference type="SUPFAM" id="SSF57903">
    <property type="entry name" value="FYVE/PHD zinc finger"/>
    <property type="match status" value="1"/>
</dbReference>
<dbReference type="GeneID" id="81467442"/>
<sequence length="721" mass="79914">MTDVKLDQASFSQSAGKTVLITGAARGIGAATAILFNSHGANVVLADLPQLRDSAEEVIQKQMQFPNRAIFVSTNIVNWAELTACFETAITTFRKVDIVIANAGIMECESVLDMDNVDENGHLLEMGSTSSYFGGTGVAAYIASKHGVLGLLRACQNVARAHGVRVNAVAPFLTPTHITAGFAHKWDEAGLEKNTPGRVADAIAVVALDEKRQGNCVMVAGKWYRWFHPPRGHSSCPDTQATLNTIHKILLISDKFKWETVPFPTPLHFQLDYVYTIDKDAGHFTVTQWTEVNETLYPIVRRATLASIQETRLSTIDTLLDDVMVVSRHKDYLLGDSKENGVQHLLKSFRINPSIPAPLNELQFQLFTDFVFMWRFYFDDTSSWENSFPVFSALAIGLLRIAAWDFEVRNGDTEDLPITFSSLPQWKAPTHNVFWFHKYLIVCCNTEEIGTSIAAKANDFLSRSTNHARIAHGIVGIAISMRHIALFEIRNGDLFHSPPIPLVTNTSAMCCSPGFRVLAYIFTSNHWAGHSSESGEYLGTIPTELFSMILEAFTPRDLVSMAQASILVEKWYYSSIPQICGIKVHNFALSIPCCGKRYTSNAPGIFCSVCYAWSHMECAELSAHVPSDTAKYICSDCQESTPSTGLETGGIHQTYREIRVRKSCSVVHDGKATDFLLRVTKPASRRPELSLIRSHGPPPPRNVDYTIFFNGVFSGLAYGFD</sequence>
<dbReference type="InterPro" id="IPR036291">
    <property type="entry name" value="NAD(P)-bd_dom_sf"/>
</dbReference>
<dbReference type="Pfam" id="PF00106">
    <property type="entry name" value="adh_short"/>
    <property type="match status" value="2"/>
</dbReference>
<dbReference type="RefSeq" id="XP_056574074.1">
    <property type="nucleotide sequence ID" value="XM_056728259.1"/>
</dbReference>
<organism evidence="3 4">
    <name type="scientific">Penicillium concentricum</name>
    <dbReference type="NCBI Taxonomy" id="293559"/>
    <lineage>
        <taxon>Eukaryota</taxon>
        <taxon>Fungi</taxon>
        <taxon>Dikarya</taxon>
        <taxon>Ascomycota</taxon>
        <taxon>Pezizomycotina</taxon>
        <taxon>Eurotiomycetes</taxon>
        <taxon>Eurotiomycetidae</taxon>
        <taxon>Eurotiales</taxon>
        <taxon>Aspergillaceae</taxon>
        <taxon>Penicillium</taxon>
    </lineage>
</organism>
<dbReference type="Proteomes" id="UP001147752">
    <property type="component" value="Unassembled WGS sequence"/>
</dbReference>
<name>A0A9W9R955_9EURO</name>
<protein>
    <submittedName>
        <fullName evidence="3">Uncharacterized protein</fullName>
    </submittedName>
</protein>
<comment type="caution">
    <text evidence="3">The sequence shown here is derived from an EMBL/GenBank/DDBJ whole genome shotgun (WGS) entry which is preliminary data.</text>
</comment>
<keyword evidence="4" id="KW-1185">Reference proteome</keyword>
<keyword evidence="2" id="KW-0560">Oxidoreductase</keyword>
<dbReference type="Gene3D" id="3.40.50.720">
    <property type="entry name" value="NAD(P)-binding Rossmann-like Domain"/>
    <property type="match status" value="2"/>
</dbReference>
<dbReference type="SUPFAM" id="SSF51735">
    <property type="entry name" value="NAD(P)-binding Rossmann-fold domains"/>
    <property type="match status" value="1"/>
</dbReference>
<dbReference type="PANTHER" id="PTHR43180:SF66">
    <property type="entry name" value="SHORT-CHAIN DEHYDROGENASE_REDUCTASE FAMILY PROTEIN"/>
    <property type="match status" value="1"/>
</dbReference>
<dbReference type="InterPro" id="IPR013083">
    <property type="entry name" value="Znf_RING/FYVE/PHD"/>
</dbReference>
<dbReference type="Gene3D" id="3.30.40.10">
    <property type="entry name" value="Zinc/RING finger domain, C3HC4 (zinc finger)"/>
    <property type="match status" value="1"/>
</dbReference>
<dbReference type="CDD" id="cd15489">
    <property type="entry name" value="PHD_SF"/>
    <property type="match status" value="1"/>
</dbReference>
<dbReference type="InterPro" id="IPR011011">
    <property type="entry name" value="Znf_FYVE_PHD"/>
</dbReference>
<proteinExistence type="inferred from homology"/>
<evidence type="ECO:0000256" key="2">
    <source>
        <dbReference type="ARBA" id="ARBA00023002"/>
    </source>
</evidence>
<dbReference type="GO" id="GO:0016491">
    <property type="term" value="F:oxidoreductase activity"/>
    <property type="evidence" value="ECO:0007669"/>
    <property type="project" value="UniProtKB-KW"/>
</dbReference>
<comment type="similarity">
    <text evidence="1">Belongs to the short-chain dehydrogenases/reductases (SDR) family.</text>
</comment>
<gene>
    <name evidence="3" type="ORF">N7517_010536</name>
</gene>
<dbReference type="InterPro" id="IPR002347">
    <property type="entry name" value="SDR_fam"/>
</dbReference>
<dbReference type="PRINTS" id="PR00081">
    <property type="entry name" value="GDHRDH"/>
</dbReference>
<dbReference type="OrthoDB" id="1928087at2759"/>
<evidence type="ECO:0000313" key="3">
    <source>
        <dbReference type="EMBL" id="KAJ5355927.1"/>
    </source>
</evidence>
<dbReference type="PANTHER" id="PTHR43180">
    <property type="entry name" value="3-OXOACYL-(ACYL-CARRIER-PROTEIN) REDUCTASE (AFU_ORTHOLOGUE AFUA_6G11210)"/>
    <property type="match status" value="1"/>
</dbReference>
<dbReference type="AlphaFoldDB" id="A0A9W9R955"/>
<evidence type="ECO:0000313" key="4">
    <source>
        <dbReference type="Proteomes" id="UP001147752"/>
    </source>
</evidence>
<evidence type="ECO:0000256" key="1">
    <source>
        <dbReference type="ARBA" id="ARBA00006484"/>
    </source>
</evidence>
<reference evidence="3" key="1">
    <citation type="submission" date="2022-12" db="EMBL/GenBank/DDBJ databases">
        <authorList>
            <person name="Petersen C."/>
        </authorList>
    </citation>
    <scope>NUCLEOTIDE SEQUENCE</scope>
    <source>
        <strain evidence="3">IBT 3081</strain>
    </source>
</reference>
<dbReference type="EMBL" id="JAPZBT010000006">
    <property type="protein sequence ID" value="KAJ5355927.1"/>
    <property type="molecule type" value="Genomic_DNA"/>
</dbReference>
<reference evidence="3" key="2">
    <citation type="journal article" date="2023" name="IMA Fungus">
        <title>Comparative genomic study of the Penicillium genus elucidates a diverse pangenome and 15 lateral gene transfer events.</title>
        <authorList>
            <person name="Petersen C."/>
            <person name="Sorensen T."/>
            <person name="Nielsen M.R."/>
            <person name="Sondergaard T.E."/>
            <person name="Sorensen J.L."/>
            <person name="Fitzpatrick D.A."/>
            <person name="Frisvad J.C."/>
            <person name="Nielsen K.L."/>
        </authorList>
    </citation>
    <scope>NUCLEOTIDE SEQUENCE</scope>
    <source>
        <strain evidence="3">IBT 3081</strain>
    </source>
</reference>
<accession>A0A9W9R955</accession>